<dbReference type="GO" id="GO:0003968">
    <property type="term" value="F:RNA-directed RNA polymerase activity"/>
    <property type="evidence" value="ECO:0007669"/>
    <property type="project" value="UniProtKB-KW"/>
</dbReference>
<dbReference type="GO" id="GO:0030422">
    <property type="term" value="P:siRNA processing"/>
    <property type="evidence" value="ECO:0007669"/>
    <property type="project" value="TreeGrafter"/>
</dbReference>
<protein>
    <recommendedName>
        <fullName evidence="2">RDRP core domain-containing protein</fullName>
    </recommendedName>
</protein>
<evidence type="ECO:0000313" key="4">
    <source>
        <dbReference type="Proteomes" id="UP001373714"/>
    </source>
</evidence>
<reference evidence="3 4" key="1">
    <citation type="submission" date="2019-10" db="EMBL/GenBank/DDBJ databases">
        <authorList>
            <person name="Palmer J.M."/>
        </authorList>
    </citation>
    <scope>NUCLEOTIDE SEQUENCE [LARGE SCALE GENOMIC DNA]</scope>
    <source>
        <strain evidence="3 4">TWF730</strain>
    </source>
</reference>
<feature type="region of interest" description="Disordered" evidence="1">
    <location>
        <begin position="249"/>
        <end position="299"/>
    </location>
</feature>
<feature type="compositionally biased region" description="Polar residues" evidence="1">
    <location>
        <begin position="428"/>
        <end position="461"/>
    </location>
</feature>
<keyword evidence="4" id="KW-1185">Reference proteome</keyword>
<comment type="caution">
    <text evidence="3">The sequence shown here is derived from an EMBL/GenBank/DDBJ whole genome shotgun (WGS) entry which is preliminary data.</text>
</comment>
<gene>
    <name evidence="3" type="ORF">TWF730_003872</name>
</gene>
<feature type="region of interest" description="Disordered" evidence="1">
    <location>
        <begin position="311"/>
        <end position="544"/>
    </location>
</feature>
<feature type="compositionally biased region" description="Acidic residues" evidence="1">
    <location>
        <begin position="1612"/>
        <end position="1624"/>
    </location>
</feature>
<proteinExistence type="predicted"/>
<dbReference type="Pfam" id="PF05183">
    <property type="entry name" value="RdRP"/>
    <property type="match status" value="1"/>
</dbReference>
<feature type="compositionally biased region" description="Polar residues" evidence="1">
    <location>
        <begin position="498"/>
        <end position="512"/>
    </location>
</feature>
<feature type="compositionally biased region" description="Polar residues" evidence="1">
    <location>
        <begin position="592"/>
        <end position="601"/>
    </location>
</feature>
<dbReference type="PANTHER" id="PTHR23079:SF14">
    <property type="entry name" value="RNA-DEPENDENT RNA POLYMERASE"/>
    <property type="match status" value="1"/>
</dbReference>
<accession>A0AAV9U4T2</accession>
<dbReference type="GO" id="GO:0031380">
    <property type="term" value="C:nuclear RNA-directed RNA polymerase complex"/>
    <property type="evidence" value="ECO:0007669"/>
    <property type="project" value="TreeGrafter"/>
</dbReference>
<evidence type="ECO:0000313" key="3">
    <source>
        <dbReference type="EMBL" id="KAK6333688.1"/>
    </source>
</evidence>
<feature type="compositionally biased region" description="Basic and acidic residues" evidence="1">
    <location>
        <begin position="157"/>
        <end position="167"/>
    </location>
</feature>
<feature type="domain" description="RDRP core" evidence="2">
    <location>
        <begin position="766"/>
        <end position="1399"/>
    </location>
</feature>
<feature type="compositionally biased region" description="Polar residues" evidence="1">
    <location>
        <begin position="126"/>
        <end position="137"/>
    </location>
</feature>
<feature type="region of interest" description="Disordered" evidence="1">
    <location>
        <begin position="559"/>
        <end position="613"/>
    </location>
</feature>
<dbReference type="InterPro" id="IPR057596">
    <property type="entry name" value="RDRP_core"/>
</dbReference>
<feature type="compositionally biased region" description="Polar residues" evidence="1">
    <location>
        <begin position="330"/>
        <end position="346"/>
    </location>
</feature>
<dbReference type="InterPro" id="IPR007855">
    <property type="entry name" value="RDRP"/>
</dbReference>
<dbReference type="GO" id="GO:0003723">
    <property type="term" value="F:RNA binding"/>
    <property type="evidence" value="ECO:0007669"/>
    <property type="project" value="UniProtKB-KW"/>
</dbReference>
<dbReference type="EMBL" id="JAVHNS010000016">
    <property type="protein sequence ID" value="KAK6333688.1"/>
    <property type="molecule type" value="Genomic_DNA"/>
</dbReference>
<feature type="compositionally biased region" description="Polar residues" evidence="1">
    <location>
        <begin position="397"/>
        <end position="415"/>
    </location>
</feature>
<evidence type="ECO:0000256" key="1">
    <source>
        <dbReference type="SAM" id="MobiDB-lite"/>
    </source>
</evidence>
<sequence length="1624" mass="182085">MSTSSNFTLRDDLTYTQVFHALKTRFGLPLPPEQISLAALGQDKFDFFAQSKFLLTYARRNFAAAVREFEVFANLDNLAEDTLTKASGVRSSERRKAAIQKRRIRAFNQELQKQLKIFNRDGGSIVTQGNHQRQSVISIDPAGKRTTTDRSSSLMKASDKTRRRVLEWQETNMAAGSGHSSNPPPRSLRSRESWDNEMNSGFPGYYEEATEIDIEPDDSGLIPVDSFRAETLAGTLPEFPLGDHNNMETHHHQSGTVPYSSSLHHISPPSSQPPNFTIHSPPAKPVKSQNHNWGTYVPPEDSLIQPRIFAQVPKPPNKPIFESKPPATSAPEQISNSLALPTNSDLNLRLLPREDSKKRKQNNYPAGDSVEPPWKRPSSGPQDRIEPTRASAPKQVSGPSNSRAPVKQPSWTENQAPVPLVKPRGRQSFETDTTETSAMDSLLQSRNEYQSTQPTSFNSTMEGKLASPGRYDDTPLDFVPPARSHRDERRVGPVHTGRSVSGGTTNSGNTSRPVMRSGNGARPASPSSQLQSEQDEASSRKSYSVGCSTVEEMCLLGPQESTTGKKHPPAKKPQQRPQPAPRPITHTPATGEASSSAQPQSRGPLARSFSSKHPRHSFYKTLEGENFPGDHYEQLFSNLNTPFWLQWESQRLVVETSGRTAEASFVQPLLKELVSTFVENPSLEYAKAQEYFATFGLRLMKDEKSGLVQVITKHVYGAIFESERNWDHRIQLSAELKFERVSDPAGTGIKIWRPTLWPRPLSLRTDSCRFDLKFGSDRFLILRIPQVGSETIPSNQDITYADIARYLSHEGFEYLGRRWRAIHHRPANKDENGNKFKKVDKSLQASVIMFAESGPGLALVDHRAAVEWMIPLSKDNLKLTQCKFYSRIALGLTTTSPTIVFEREQIKYISDVHSFFIDNQGKEQKPSLTDGCGLISPAVSRQVARILGLPYPPSAVQARIVGAKGLWIIDPDTPLESDEVWIKIRSDQNKYEFIEYEEEHRTLHVCGVSKALNPSALNLQFIAVLLHNGVTETTLGELLCEDIDSEVTGLFTDGRVSDGAPLRAYIERVRIDGYRKGSGDTPMHGRMPALVAERAVDMINAGFTIQHKALEEHVKLIMEGHYNSILNKMNIRVPQSCRPYCVPDPTKKLEKGQVYLRFGPGSTFINHKTDLPIDVLKGGVLLARNPAHFGSDIQLAEAVDIPELRHLTNVVVFAVDPDSGDRSPADYLSGGDYDGDEVWTCWDQRLVNEFRGERVHGPSTINIDHYFVTDCRTMHEDFTPGEESPTAFSDFIQRQLETAMKDSILGQCTSFWEKFVYKNHNDPSGVLNLREAKELGVVCGKLVDAPKQGTWPRDGFWNTLKGMHGKLPLPYYKWKDLSQKDKEQARNNGHPVDKLKFTVADQKLNELRALFGKSAAQASHRDDHLLAYGFQCSSYYEALRKTGEKFLIDEADAYHRQKVHLNDRIARLRSEWGGRWAETMHSRDREIPEDSDSCYAAAAQNFDRILPAPDETSEAAKALVRRWNLDINNPYGNWNRLKASVLYEKVTSFQDSKTTLAWAVAHDIYCYEKLLAANENRRSGFVIQPILRATRVKSSALKGTAESKTWFNNGTAEEDDADSSEPDG</sequence>
<feature type="compositionally biased region" description="Basic residues" evidence="1">
    <location>
        <begin position="564"/>
        <end position="574"/>
    </location>
</feature>
<feature type="region of interest" description="Disordered" evidence="1">
    <location>
        <begin position="1604"/>
        <end position="1624"/>
    </location>
</feature>
<name>A0AAV9U4T2_9PEZI</name>
<dbReference type="Proteomes" id="UP001373714">
    <property type="component" value="Unassembled WGS sequence"/>
</dbReference>
<feature type="region of interest" description="Disordered" evidence="1">
    <location>
        <begin position="126"/>
        <end position="202"/>
    </location>
</feature>
<organism evidence="3 4">
    <name type="scientific">Orbilia blumenaviensis</name>
    <dbReference type="NCBI Taxonomy" id="1796055"/>
    <lineage>
        <taxon>Eukaryota</taxon>
        <taxon>Fungi</taxon>
        <taxon>Dikarya</taxon>
        <taxon>Ascomycota</taxon>
        <taxon>Pezizomycotina</taxon>
        <taxon>Orbiliomycetes</taxon>
        <taxon>Orbiliales</taxon>
        <taxon>Orbiliaceae</taxon>
        <taxon>Orbilia</taxon>
    </lineage>
</organism>
<dbReference type="PANTHER" id="PTHR23079">
    <property type="entry name" value="RNA-DEPENDENT RNA POLYMERASE"/>
    <property type="match status" value="1"/>
</dbReference>
<evidence type="ECO:0000259" key="2">
    <source>
        <dbReference type="Pfam" id="PF05183"/>
    </source>
</evidence>
<feature type="compositionally biased region" description="Low complexity" evidence="1">
    <location>
        <begin position="258"/>
        <end position="269"/>
    </location>
</feature>